<keyword evidence="2" id="KW-1185">Reference proteome</keyword>
<comment type="caution">
    <text evidence="1">The sequence shown here is derived from an EMBL/GenBank/DDBJ whole genome shotgun (WGS) entry which is preliminary data.</text>
</comment>
<organism evidence="1 2">
    <name type="scientific">Chitinophaga ginsengisoli</name>
    <dbReference type="NCBI Taxonomy" id="363837"/>
    <lineage>
        <taxon>Bacteria</taxon>
        <taxon>Pseudomonadati</taxon>
        <taxon>Bacteroidota</taxon>
        <taxon>Chitinophagia</taxon>
        <taxon>Chitinophagales</taxon>
        <taxon>Chitinophagaceae</taxon>
        <taxon>Chitinophaga</taxon>
    </lineage>
</organism>
<sequence>MAYVKQNIIMSGVSGSISQMTLRVRKGKTVVTAKCGPATKPPTDRQVAAREKFADATAYAKYAMTDAVTKLMYAAAAKKWQTAYNVAFQDAAQAPAIVLINTEKYTGEEGDIITIAVRDVVRVAAVKVRILSAEGVELEQGDAVPAGGISYWQYTSGVVNPAVRGTHILITATDLPGNVDEAEKVL</sequence>
<gene>
    <name evidence="1" type="ORF">CLV42_108160</name>
</gene>
<dbReference type="AlphaFoldDB" id="A0A2P8G2P7"/>
<protein>
    <submittedName>
        <fullName evidence="1">Uncharacterized protein</fullName>
    </submittedName>
</protein>
<accession>A0A2P8G2P7</accession>
<dbReference type="OrthoDB" id="880927at2"/>
<reference evidence="1 2" key="1">
    <citation type="submission" date="2018-03" db="EMBL/GenBank/DDBJ databases">
        <title>Genomic Encyclopedia of Archaeal and Bacterial Type Strains, Phase II (KMG-II): from individual species to whole genera.</title>
        <authorList>
            <person name="Goeker M."/>
        </authorList>
    </citation>
    <scope>NUCLEOTIDE SEQUENCE [LARGE SCALE GENOMIC DNA]</scope>
    <source>
        <strain evidence="1 2">DSM 18107</strain>
    </source>
</reference>
<proteinExistence type="predicted"/>
<dbReference type="Proteomes" id="UP000240978">
    <property type="component" value="Unassembled WGS sequence"/>
</dbReference>
<name>A0A2P8G2P7_9BACT</name>
<evidence type="ECO:0000313" key="1">
    <source>
        <dbReference type="EMBL" id="PSL28241.1"/>
    </source>
</evidence>
<dbReference type="EMBL" id="PYGK01000008">
    <property type="protein sequence ID" value="PSL28241.1"/>
    <property type="molecule type" value="Genomic_DNA"/>
</dbReference>
<evidence type="ECO:0000313" key="2">
    <source>
        <dbReference type="Proteomes" id="UP000240978"/>
    </source>
</evidence>